<dbReference type="Proteomes" id="UP000722485">
    <property type="component" value="Unassembled WGS sequence"/>
</dbReference>
<dbReference type="OrthoDB" id="5099105at2759"/>
<keyword evidence="2" id="KW-1133">Transmembrane helix</keyword>
<dbReference type="AlphaFoldDB" id="A0A9P5HN48"/>
<accession>A0A9P5HN48</accession>
<keyword evidence="4" id="KW-1185">Reference proteome</keyword>
<proteinExistence type="predicted"/>
<dbReference type="SUPFAM" id="SSF89372">
    <property type="entry name" value="Fucose-specific lectin"/>
    <property type="match status" value="1"/>
</dbReference>
<evidence type="ECO:0000313" key="3">
    <source>
        <dbReference type="EMBL" id="KAF7557961.1"/>
    </source>
</evidence>
<sequence length="462" mass="50310">MASPIIGDDHSTLEVNVIVRPLYLEDQKNSLPEVDRTATEHFDYPEVDRAATEDLDYPEVNRAATAHLDFPELHHKEKGYDEQPAPTISEATSAPWVCGRRQRLFIGGIVAAIIVIMGLAVGLTLGLKTTGGDNTNTTPKDSPGDASNDISGLLANTKLAAANFTDEFGFENFLVFYQLKSRAIYMSAHNSSHGQWLASPVVDGTNGTSLDGIREGTHLGLDVYYHDVTADDGIEAGYLTGTGEEALRNLDLSDAYPPSTNTSIAVASVAAVNGTRGLNVFYSMDSGVLTQLRYHEDGKYEQKLLPMGLKDDSSIVAFSTGFNETDDDNDEPLALQVLATDPTSENGVFLIYFYNGEWASGDKVTELSNCSSWSSMAATFSGRVYCVVNGDGEDVEIAEWSWNGDAKKGPETFTDYEKVGTLSKEQQREVDEHNGEFTAKHDRGPEAPNGKVDRQLPSDEHR</sequence>
<evidence type="ECO:0000256" key="1">
    <source>
        <dbReference type="SAM" id="MobiDB-lite"/>
    </source>
</evidence>
<comment type="caution">
    <text evidence="3">The sequence shown here is derived from an EMBL/GenBank/DDBJ whole genome shotgun (WGS) entry which is preliminary data.</text>
</comment>
<keyword evidence="2" id="KW-0812">Transmembrane</keyword>
<dbReference type="EMBL" id="JAANBB010000002">
    <property type="protein sequence ID" value="KAF7557961.1"/>
    <property type="molecule type" value="Genomic_DNA"/>
</dbReference>
<evidence type="ECO:0000313" key="4">
    <source>
        <dbReference type="Proteomes" id="UP000722485"/>
    </source>
</evidence>
<dbReference type="Gene3D" id="2.120.10.70">
    <property type="entry name" value="Fucose-specific lectin"/>
    <property type="match status" value="1"/>
</dbReference>
<feature type="region of interest" description="Disordered" evidence="1">
    <location>
        <begin position="418"/>
        <end position="462"/>
    </location>
</feature>
<feature type="transmembrane region" description="Helical" evidence="2">
    <location>
        <begin position="104"/>
        <end position="127"/>
    </location>
</feature>
<keyword evidence="2" id="KW-0472">Membrane</keyword>
<reference evidence="3" key="1">
    <citation type="submission" date="2020-03" db="EMBL/GenBank/DDBJ databases">
        <title>Draft Genome Sequence of Cylindrodendrum hubeiense.</title>
        <authorList>
            <person name="Buettner E."/>
            <person name="Kellner H."/>
        </authorList>
    </citation>
    <scope>NUCLEOTIDE SEQUENCE</scope>
    <source>
        <strain evidence="3">IHI 201604</strain>
    </source>
</reference>
<evidence type="ECO:0000256" key="2">
    <source>
        <dbReference type="SAM" id="Phobius"/>
    </source>
</evidence>
<organism evidence="3 4">
    <name type="scientific">Cylindrodendrum hubeiense</name>
    <dbReference type="NCBI Taxonomy" id="595255"/>
    <lineage>
        <taxon>Eukaryota</taxon>
        <taxon>Fungi</taxon>
        <taxon>Dikarya</taxon>
        <taxon>Ascomycota</taxon>
        <taxon>Pezizomycotina</taxon>
        <taxon>Sordariomycetes</taxon>
        <taxon>Hypocreomycetidae</taxon>
        <taxon>Hypocreales</taxon>
        <taxon>Nectriaceae</taxon>
        <taxon>Cylindrodendrum</taxon>
    </lineage>
</organism>
<name>A0A9P5HN48_9HYPO</name>
<gene>
    <name evidence="3" type="ORF">G7Z17_g212</name>
</gene>
<feature type="compositionally biased region" description="Basic and acidic residues" evidence="1">
    <location>
        <begin position="425"/>
        <end position="462"/>
    </location>
</feature>
<evidence type="ECO:0008006" key="5">
    <source>
        <dbReference type="Google" id="ProtNLM"/>
    </source>
</evidence>
<protein>
    <recommendedName>
        <fullName evidence="5">Fucose-specific lectin</fullName>
    </recommendedName>
</protein>